<dbReference type="CDD" id="cd07920">
    <property type="entry name" value="Pumilio"/>
    <property type="match status" value="1"/>
</dbReference>
<dbReference type="InterPro" id="IPR033133">
    <property type="entry name" value="PUM-HD"/>
</dbReference>
<organism evidence="8 9">
    <name type="scientific">Morus notabilis</name>
    <dbReference type="NCBI Taxonomy" id="981085"/>
    <lineage>
        <taxon>Eukaryota</taxon>
        <taxon>Viridiplantae</taxon>
        <taxon>Streptophyta</taxon>
        <taxon>Embryophyta</taxon>
        <taxon>Tracheophyta</taxon>
        <taxon>Spermatophyta</taxon>
        <taxon>Magnoliopsida</taxon>
        <taxon>eudicotyledons</taxon>
        <taxon>Gunneridae</taxon>
        <taxon>Pentapetalae</taxon>
        <taxon>rosids</taxon>
        <taxon>fabids</taxon>
        <taxon>Rosales</taxon>
        <taxon>Moraceae</taxon>
        <taxon>Moreae</taxon>
        <taxon>Morus</taxon>
    </lineage>
</organism>
<dbReference type="PROSITE" id="PS50302">
    <property type="entry name" value="PUM"/>
    <property type="match status" value="6"/>
</dbReference>
<dbReference type="InterPro" id="IPR033712">
    <property type="entry name" value="Pumilio_RNA-bd"/>
</dbReference>
<dbReference type="GO" id="GO:0005737">
    <property type="term" value="C:cytoplasm"/>
    <property type="evidence" value="ECO:0007669"/>
    <property type="project" value="TreeGrafter"/>
</dbReference>
<evidence type="ECO:0000256" key="3">
    <source>
        <dbReference type="ARBA" id="ARBA00022884"/>
    </source>
</evidence>
<keyword evidence="1" id="KW-0677">Repeat</keyword>
<dbReference type="InterPro" id="IPR016024">
    <property type="entry name" value="ARM-type_fold"/>
</dbReference>
<keyword evidence="3" id="KW-0694">RNA-binding</keyword>
<name>W9SG11_9ROSA</name>
<feature type="region of interest" description="Disordered" evidence="6">
    <location>
        <begin position="1"/>
        <end position="23"/>
    </location>
</feature>
<dbReference type="PANTHER" id="PTHR12537:SF63">
    <property type="entry name" value="PUMILIO HOMOLOG 15"/>
    <property type="match status" value="1"/>
</dbReference>
<evidence type="ECO:0000256" key="1">
    <source>
        <dbReference type="ARBA" id="ARBA00022737"/>
    </source>
</evidence>
<dbReference type="SMART" id="SM00025">
    <property type="entry name" value="Pumilio"/>
    <property type="match status" value="8"/>
</dbReference>
<evidence type="ECO:0000256" key="4">
    <source>
        <dbReference type="ARBA" id="ARBA00058490"/>
    </source>
</evidence>
<keyword evidence="9" id="KW-1185">Reference proteome</keyword>
<sequence>MNGNSGTYSAAAVGTSQPPSLGAEDYRRMLQQIALSRRENSRTEIPSPRNVSSFRLSRSDQTLEDAFSRLNVDSDDYLHHYHHHHQPSYWSFDAEFQSPTSQNGGNGWAVWSDTNGFERLTSDPYLLNGINEQSLVINSSPLMTPTYTNSNESSSNFFGNDTVCRNLENNERHQRVQENLNFVPVERLRGKIAYLAKDQNGCRILQNTMEGLTNAREIEMIFVEVIGHVCDLMLDPFGNYVVQKLVELCNEEQRTQIIAMLTRTNFLLVSICLDMHGTRVVQKLLEHVTSKLQVALFMQAMSPYAVPFSKSPNGQHVIQYCLRHFSDEDNAHLLNEVADNCIEVATDKSGCCVLQQCVENSHGHVRDRLVDEIIEMAILLSEDRYGNYVVQYILGMKSPEMTTRLFIQLRSSFMSLSLGKYGSNVVEKCLRECDEFQASKIIKELLRNPNAPMLLTDPYGNYVIQSSLSVSKGEVRRELLNLVDRYAQTMRSNLYGRKILAWLERRNIQLRSDIGCCFLFNFFSGELVEDFGVEKQHEVELGDPKLYRSVGS</sequence>
<reference evidence="9" key="1">
    <citation type="submission" date="2013-01" db="EMBL/GenBank/DDBJ databases">
        <title>Draft Genome Sequence of a Mulberry Tree, Morus notabilis C.K. Schneid.</title>
        <authorList>
            <person name="He N."/>
            <person name="Zhao S."/>
        </authorList>
    </citation>
    <scope>NUCLEOTIDE SEQUENCE</scope>
</reference>
<evidence type="ECO:0000313" key="9">
    <source>
        <dbReference type="Proteomes" id="UP000030645"/>
    </source>
</evidence>
<dbReference type="FunFam" id="1.25.10.10:FF:000237">
    <property type="entry name" value="Pumilio homolog 9"/>
    <property type="match status" value="1"/>
</dbReference>
<feature type="repeat" description="Pumilio" evidence="5">
    <location>
        <begin position="263"/>
        <end position="299"/>
    </location>
</feature>
<feature type="repeat" description="Pumilio" evidence="5">
    <location>
        <begin position="444"/>
        <end position="481"/>
    </location>
</feature>
<comment type="function">
    <text evidence="4">Sequence-specific RNA-binding protein that regulates translation and mRNA stability by binding the 3'-UTR of target mRNAs.</text>
</comment>
<dbReference type="InterPro" id="IPR001313">
    <property type="entry name" value="Pumilio_RNA-bd_rpt"/>
</dbReference>
<dbReference type="Gene3D" id="1.25.10.10">
    <property type="entry name" value="Leucine-rich Repeat Variant"/>
    <property type="match status" value="1"/>
</dbReference>
<evidence type="ECO:0000313" key="8">
    <source>
        <dbReference type="EMBL" id="EXC04829.1"/>
    </source>
</evidence>
<dbReference type="EMBL" id="KE345511">
    <property type="protein sequence ID" value="EXC04829.1"/>
    <property type="molecule type" value="Genomic_DNA"/>
</dbReference>
<evidence type="ECO:0000256" key="2">
    <source>
        <dbReference type="ARBA" id="ARBA00022845"/>
    </source>
</evidence>
<dbReference type="GO" id="GO:0006417">
    <property type="term" value="P:regulation of translation"/>
    <property type="evidence" value="ECO:0007669"/>
    <property type="project" value="UniProtKB-KW"/>
</dbReference>
<feature type="repeat" description="Pumilio" evidence="5">
    <location>
        <begin position="372"/>
        <end position="408"/>
    </location>
</feature>
<feature type="repeat" description="Pumilio" evidence="5">
    <location>
        <begin position="336"/>
        <end position="371"/>
    </location>
</feature>
<evidence type="ECO:0000256" key="5">
    <source>
        <dbReference type="PROSITE-ProRule" id="PRU00317"/>
    </source>
</evidence>
<keyword evidence="2" id="KW-0810">Translation regulation</keyword>
<feature type="domain" description="PUM-HD" evidence="7">
    <location>
        <begin position="162"/>
        <end position="507"/>
    </location>
</feature>
<feature type="compositionally biased region" description="Polar residues" evidence="6">
    <location>
        <begin position="49"/>
        <end position="58"/>
    </location>
</feature>
<dbReference type="SUPFAM" id="SSF48371">
    <property type="entry name" value="ARM repeat"/>
    <property type="match status" value="1"/>
</dbReference>
<dbReference type="Proteomes" id="UP000030645">
    <property type="component" value="Unassembled WGS sequence"/>
</dbReference>
<dbReference type="PANTHER" id="PTHR12537">
    <property type="entry name" value="RNA BINDING PROTEIN PUMILIO-RELATED"/>
    <property type="match status" value="1"/>
</dbReference>
<feature type="repeat" description="Pumilio" evidence="5">
    <location>
        <begin position="187"/>
        <end position="223"/>
    </location>
</feature>
<evidence type="ECO:0000259" key="7">
    <source>
        <dbReference type="PROSITE" id="PS50303"/>
    </source>
</evidence>
<dbReference type="PROSITE" id="PS50303">
    <property type="entry name" value="PUM_HD"/>
    <property type="match status" value="1"/>
</dbReference>
<evidence type="ECO:0000256" key="6">
    <source>
        <dbReference type="SAM" id="MobiDB-lite"/>
    </source>
</evidence>
<proteinExistence type="predicted"/>
<protein>
    <submittedName>
        <fullName evidence="8">Pumilio-12-like protein</fullName>
    </submittedName>
</protein>
<feature type="repeat" description="Pumilio" evidence="5">
    <location>
        <begin position="224"/>
        <end position="259"/>
    </location>
</feature>
<dbReference type="InterPro" id="IPR011989">
    <property type="entry name" value="ARM-like"/>
</dbReference>
<feature type="compositionally biased region" description="Polar residues" evidence="6">
    <location>
        <begin position="1"/>
        <end position="19"/>
    </location>
</feature>
<feature type="region of interest" description="Disordered" evidence="6">
    <location>
        <begin position="37"/>
        <end position="58"/>
    </location>
</feature>
<gene>
    <name evidence="8" type="ORF">L484_010253</name>
</gene>
<accession>W9SG11</accession>
<dbReference type="AlphaFoldDB" id="W9SG11"/>
<dbReference type="Pfam" id="PF00806">
    <property type="entry name" value="PUF"/>
    <property type="match status" value="8"/>
</dbReference>
<dbReference type="eggNOG" id="KOG2049">
    <property type="taxonomic scope" value="Eukaryota"/>
</dbReference>
<dbReference type="GO" id="GO:0003729">
    <property type="term" value="F:mRNA binding"/>
    <property type="evidence" value="ECO:0007669"/>
    <property type="project" value="TreeGrafter"/>
</dbReference>